<gene>
    <name evidence="7" type="ORF">LX99_04900</name>
</gene>
<feature type="transmembrane region" description="Helical" evidence="6">
    <location>
        <begin position="216"/>
        <end position="239"/>
    </location>
</feature>
<evidence type="ECO:0000256" key="6">
    <source>
        <dbReference type="RuleBase" id="RU004379"/>
    </source>
</evidence>
<evidence type="ECO:0000256" key="3">
    <source>
        <dbReference type="ARBA" id="ARBA00022692"/>
    </source>
</evidence>
<dbReference type="PANTHER" id="PTHR23291:SF50">
    <property type="entry name" value="PROTEIN LIFEGUARD 4"/>
    <property type="match status" value="1"/>
</dbReference>
<dbReference type="InterPro" id="IPR006214">
    <property type="entry name" value="Bax_inhibitor_1-related"/>
</dbReference>
<dbReference type="GO" id="GO:0005886">
    <property type="term" value="C:plasma membrane"/>
    <property type="evidence" value="ECO:0007669"/>
    <property type="project" value="TreeGrafter"/>
</dbReference>
<evidence type="ECO:0000313" key="7">
    <source>
        <dbReference type="EMBL" id="PWK67680.1"/>
    </source>
</evidence>
<feature type="transmembrane region" description="Helical" evidence="6">
    <location>
        <begin position="62"/>
        <end position="82"/>
    </location>
</feature>
<sequence>MEFKQSKYNYDNIIEVQDQSEVSSRRFMAGVFSWMGVALGVSAITVYLFLNMGLISLIVSPTGGFTGFGLFAIFSPLAFSLVMQFGYNRISYPVLVLLFVAYATLIGISLSLIFLIYTSASILGVFITASVTFGIMAIAGYTTQMDLTRFGSIMYILFIGIFVASLANFFMHSEQMGYIISYIGIAVFTGLTAYYMQMLKRIGAGIEYGDASSKKLALMGALRLYITLINLFFMILRLFGRRR</sequence>
<reference evidence="7 8" key="1">
    <citation type="submission" date="2018-05" db="EMBL/GenBank/DDBJ databases">
        <title>Genomic Encyclopedia of Archaeal and Bacterial Type Strains, Phase II (KMG-II): from individual species to whole genera.</title>
        <authorList>
            <person name="Goeker M."/>
        </authorList>
    </citation>
    <scope>NUCLEOTIDE SEQUENCE [LARGE SCALE GENOMIC DNA]</scope>
    <source>
        <strain evidence="7 8">DSM 19975</strain>
    </source>
</reference>
<evidence type="ECO:0000256" key="4">
    <source>
        <dbReference type="ARBA" id="ARBA00022989"/>
    </source>
</evidence>
<evidence type="ECO:0000256" key="5">
    <source>
        <dbReference type="ARBA" id="ARBA00023136"/>
    </source>
</evidence>
<comment type="similarity">
    <text evidence="2 6">Belongs to the BI1 family.</text>
</comment>
<feature type="transmembrane region" description="Helical" evidence="6">
    <location>
        <begin position="122"/>
        <end position="141"/>
    </location>
</feature>
<dbReference type="EMBL" id="QGHA01000018">
    <property type="protein sequence ID" value="PWK67680.1"/>
    <property type="molecule type" value="Genomic_DNA"/>
</dbReference>
<accession>A0A316GWV0</accession>
<feature type="transmembrane region" description="Helical" evidence="6">
    <location>
        <begin position="153"/>
        <end position="171"/>
    </location>
</feature>
<dbReference type="CDD" id="cd10432">
    <property type="entry name" value="BI-1-like_bacterial"/>
    <property type="match status" value="1"/>
</dbReference>
<protein>
    <recommendedName>
        <fullName evidence="9">Modulator of FtsH protease</fullName>
    </recommendedName>
</protein>
<dbReference type="Pfam" id="PF01027">
    <property type="entry name" value="Bax1-I"/>
    <property type="match status" value="1"/>
</dbReference>
<proteinExistence type="inferred from homology"/>
<name>A0A316GWV0_9SPHI</name>
<comment type="subcellular location">
    <subcellularLocation>
        <location evidence="1">Membrane</location>
        <topology evidence="1">Multi-pass membrane protein</topology>
    </subcellularLocation>
</comment>
<evidence type="ECO:0000256" key="1">
    <source>
        <dbReference type="ARBA" id="ARBA00004141"/>
    </source>
</evidence>
<feature type="transmembrane region" description="Helical" evidence="6">
    <location>
        <begin position="94"/>
        <end position="116"/>
    </location>
</feature>
<evidence type="ECO:0008006" key="9">
    <source>
        <dbReference type="Google" id="ProtNLM"/>
    </source>
</evidence>
<comment type="caution">
    <text evidence="7">The sequence shown here is derived from an EMBL/GenBank/DDBJ whole genome shotgun (WGS) entry which is preliminary data.</text>
</comment>
<dbReference type="RefSeq" id="WP_109610715.1">
    <property type="nucleotide sequence ID" value="NZ_QGHA01000018.1"/>
</dbReference>
<dbReference type="Proteomes" id="UP000245678">
    <property type="component" value="Unassembled WGS sequence"/>
</dbReference>
<organism evidence="7 8">
    <name type="scientific">Mucilaginibacter oryzae</name>
    <dbReference type="NCBI Taxonomy" id="468058"/>
    <lineage>
        <taxon>Bacteria</taxon>
        <taxon>Pseudomonadati</taxon>
        <taxon>Bacteroidota</taxon>
        <taxon>Sphingobacteriia</taxon>
        <taxon>Sphingobacteriales</taxon>
        <taxon>Sphingobacteriaceae</taxon>
        <taxon>Mucilaginibacter</taxon>
    </lineage>
</organism>
<keyword evidence="3 6" id="KW-0812">Transmembrane</keyword>
<evidence type="ECO:0000256" key="2">
    <source>
        <dbReference type="ARBA" id="ARBA00010350"/>
    </source>
</evidence>
<keyword evidence="5 6" id="KW-0472">Membrane</keyword>
<dbReference type="PANTHER" id="PTHR23291">
    <property type="entry name" value="BAX INHIBITOR-RELATED"/>
    <property type="match status" value="1"/>
</dbReference>
<dbReference type="AlphaFoldDB" id="A0A316GWV0"/>
<feature type="transmembrane region" description="Helical" evidence="6">
    <location>
        <begin position="177"/>
        <end position="196"/>
    </location>
</feature>
<keyword evidence="4 6" id="KW-1133">Transmembrane helix</keyword>
<evidence type="ECO:0000313" key="8">
    <source>
        <dbReference type="Proteomes" id="UP000245678"/>
    </source>
</evidence>
<keyword evidence="8" id="KW-1185">Reference proteome</keyword>
<feature type="transmembrane region" description="Helical" evidence="6">
    <location>
        <begin position="27"/>
        <end position="50"/>
    </location>
</feature>